<dbReference type="Gene3D" id="3.40.50.2300">
    <property type="match status" value="2"/>
</dbReference>
<dbReference type="PROSITE" id="PS50932">
    <property type="entry name" value="HTH_LACI_2"/>
    <property type="match status" value="1"/>
</dbReference>
<evidence type="ECO:0000313" key="6">
    <source>
        <dbReference type="Proteomes" id="UP001580928"/>
    </source>
</evidence>
<evidence type="ECO:0000256" key="1">
    <source>
        <dbReference type="ARBA" id="ARBA00023015"/>
    </source>
</evidence>
<dbReference type="CDD" id="cd01392">
    <property type="entry name" value="HTH_LacI"/>
    <property type="match status" value="1"/>
</dbReference>
<keyword evidence="6" id="KW-1185">Reference proteome</keyword>
<protein>
    <submittedName>
        <fullName evidence="5">LacI family DNA-binding transcriptional regulator</fullName>
    </submittedName>
</protein>
<dbReference type="EMBL" id="JBBVGT010000003">
    <property type="protein sequence ID" value="MFB5946781.1"/>
    <property type="molecule type" value="Genomic_DNA"/>
</dbReference>
<keyword evidence="1" id="KW-0805">Transcription regulation</keyword>
<dbReference type="InterPro" id="IPR010982">
    <property type="entry name" value="Lambda_DNA-bd_dom_sf"/>
</dbReference>
<dbReference type="PANTHER" id="PTHR30146:SF109">
    <property type="entry name" value="HTH-TYPE TRANSCRIPTIONAL REGULATOR GALS"/>
    <property type="match status" value="1"/>
</dbReference>
<dbReference type="SUPFAM" id="SSF47413">
    <property type="entry name" value="lambda repressor-like DNA-binding domains"/>
    <property type="match status" value="1"/>
</dbReference>
<dbReference type="Gene3D" id="1.10.260.40">
    <property type="entry name" value="lambda repressor-like DNA-binding domains"/>
    <property type="match status" value="1"/>
</dbReference>
<keyword evidence="2 5" id="KW-0238">DNA-binding</keyword>
<evidence type="ECO:0000256" key="3">
    <source>
        <dbReference type="ARBA" id="ARBA00023163"/>
    </source>
</evidence>
<name>A0ABV5CGU3_9SPHI</name>
<comment type="caution">
    <text evidence="5">The sequence shown here is derived from an EMBL/GenBank/DDBJ whole genome shotgun (WGS) entry which is preliminary data.</text>
</comment>
<proteinExistence type="predicted"/>
<dbReference type="SUPFAM" id="SSF53822">
    <property type="entry name" value="Periplasmic binding protein-like I"/>
    <property type="match status" value="1"/>
</dbReference>
<dbReference type="GO" id="GO:0003677">
    <property type="term" value="F:DNA binding"/>
    <property type="evidence" value="ECO:0007669"/>
    <property type="project" value="UniProtKB-KW"/>
</dbReference>
<dbReference type="InterPro" id="IPR001761">
    <property type="entry name" value="Peripla_BP/Lac1_sug-bd_dom"/>
</dbReference>
<sequence>MGEIYYLALIKLHQLKKRVTIHDIAKELNTTAATVSRALNNNPSIGIAMKQRVQEMAKKLNYRQDKIATSLRSGKTQVIGIIIPSAKISFFGSVVHGIESVARKRGYRILLFQTNEKYTSEKEGINTLLQSNVDAIIVSISKETTNYDHFLEVKEQNIPLILFDRTNDTLGFPSVVIDDFKGAYLATTHLIKQGYSNIAHICGQQHIKIFEDRLLGYKSALKDAGLPVKDENIVMGDVSIQSGEEAAEKLLQLTNNPDAIFAAEDFMALGALQTLKKHKLHQPGQFGLVGFANESFGQYITPTLTTVDQRNIEMGEATAELFFSLPSKDLYKEGQVAPKITLEPELIIRESSSRKSDK</sequence>
<feature type="domain" description="HTH lacI-type" evidence="4">
    <location>
        <begin position="19"/>
        <end position="73"/>
    </location>
</feature>
<gene>
    <name evidence="5" type="ORF">WKR92_13185</name>
</gene>
<dbReference type="Proteomes" id="UP001580928">
    <property type="component" value="Unassembled WGS sequence"/>
</dbReference>
<keyword evidence="3" id="KW-0804">Transcription</keyword>
<dbReference type="PANTHER" id="PTHR30146">
    <property type="entry name" value="LACI-RELATED TRANSCRIPTIONAL REPRESSOR"/>
    <property type="match status" value="1"/>
</dbReference>
<evidence type="ECO:0000259" key="4">
    <source>
        <dbReference type="PROSITE" id="PS50932"/>
    </source>
</evidence>
<dbReference type="RefSeq" id="WP_375558310.1">
    <property type="nucleotide sequence ID" value="NZ_JBBVGT010000003.1"/>
</dbReference>
<reference evidence="5 6" key="1">
    <citation type="submission" date="2024-04" db="EMBL/GenBank/DDBJ databases">
        <title>Albibacterium profundi sp. nov., isolated from sediment of the Challenger Deep of Mariana Trench.</title>
        <authorList>
            <person name="Wang Y."/>
        </authorList>
    </citation>
    <scope>NUCLEOTIDE SEQUENCE [LARGE SCALE GENOMIC DNA]</scope>
    <source>
        <strain evidence="5 6">RHL897</strain>
    </source>
</reference>
<dbReference type="Pfam" id="PF00356">
    <property type="entry name" value="LacI"/>
    <property type="match status" value="1"/>
</dbReference>
<dbReference type="InterPro" id="IPR028082">
    <property type="entry name" value="Peripla_BP_I"/>
</dbReference>
<accession>A0ABV5CGU3</accession>
<evidence type="ECO:0000256" key="2">
    <source>
        <dbReference type="ARBA" id="ARBA00023125"/>
    </source>
</evidence>
<dbReference type="Pfam" id="PF00532">
    <property type="entry name" value="Peripla_BP_1"/>
    <property type="match status" value="1"/>
</dbReference>
<organism evidence="5 6">
    <name type="scientific">Albibacterium profundi</name>
    <dbReference type="NCBI Taxonomy" id="3134906"/>
    <lineage>
        <taxon>Bacteria</taxon>
        <taxon>Pseudomonadati</taxon>
        <taxon>Bacteroidota</taxon>
        <taxon>Sphingobacteriia</taxon>
        <taxon>Sphingobacteriales</taxon>
        <taxon>Sphingobacteriaceae</taxon>
        <taxon>Albibacterium</taxon>
    </lineage>
</organism>
<dbReference type="CDD" id="cd06267">
    <property type="entry name" value="PBP1_LacI_sugar_binding-like"/>
    <property type="match status" value="1"/>
</dbReference>
<dbReference type="SMART" id="SM00354">
    <property type="entry name" value="HTH_LACI"/>
    <property type="match status" value="1"/>
</dbReference>
<evidence type="ECO:0000313" key="5">
    <source>
        <dbReference type="EMBL" id="MFB5946781.1"/>
    </source>
</evidence>
<dbReference type="InterPro" id="IPR000843">
    <property type="entry name" value="HTH_LacI"/>
</dbReference>